<dbReference type="EMBL" id="KV927355">
    <property type="protein sequence ID" value="PIO34073.1"/>
    <property type="molecule type" value="Genomic_DNA"/>
</dbReference>
<gene>
    <name evidence="6" type="ORF">AB205_0202610</name>
</gene>
<evidence type="ECO:0000256" key="2">
    <source>
        <dbReference type="ARBA" id="ARBA00022801"/>
    </source>
</evidence>
<reference evidence="6" key="1">
    <citation type="submission" date="2017-08" db="EMBL/GenBank/DDBJ databases">
        <title>Assembly of the North American Bullfrog Genome.</title>
        <authorList>
            <person name="Warren R.L."/>
            <person name="Vandervalk B.P."/>
            <person name="Kucuk E."/>
            <person name="Birol I."/>
            <person name="Helbing C."/>
            <person name="Pandoh P."/>
            <person name="Behsaz B."/>
            <person name="Mohamadi H."/>
            <person name="Chu J."/>
            <person name="Jackman S."/>
            <person name="Hammond S.A."/>
            <person name="Veldhoen N."/>
            <person name="Kirk H."/>
            <person name="Zhao Y."/>
            <person name="Coope R."/>
            <person name="Pleasance S."/>
            <person name="Moore R."/>
            <person name="Holt R."/>
        </authorList>
    </citation>
    <scope>NUCLEOTIDE SEQUENCE</scope>
    <source>
        <strain evidence="6">Bruno</strain>
        <tissue evidence="6">Liver</tissue>
    </source>
</reference>
<feature type="domain" description="Exonuclease" evidence="5">
    <location>
        <begin position="82"/>
        <end position="137"/>
    </location>
</feature>
<keyword evidence="2" id="KW-0378">Hydrolase</keyword>
<keyword evidence="1" id="KW-0540">Nuclease</keyword>
<dbReference type="InterPro" id="IPR013520">
    <property type="entry name" value="Ribonucl_H"/>
</dbReference>
<organism evidence="6">
    <name type="scientific">Aquarana catesbeiana</name>
    <name type="common">American bullfrog</name>
    <name type="synonym">Rana catesbeiana</name>
    <dbReference type="NCBI Taxonomy" id="8400"/>
    <lineage>
        <taxon>Eukaryota</taxon>
        <taxon>Metazoa</taxon>
        <taxon>Chordata</taxon>
        <taxon>Craniata</taxon>
        <taxon>Vertebrata</taxon>
        <taxon>Euteleostomi</taxon>
        <taxon>Amphibia</taxon>
        <taxon>Batrachia</taxon>
        <taxon>Anura</taxon>
        <taxon>Neobatrachia</taxon>
        <taxon>Ranoidea</taxon>
        <taxon>Ranidae</taxon>
        <taxon>Aquarana</taxon>
    </lineage>
</organism>
<evidence type="ECO:0000256" key="4">
    <source>
        <dbReference type="SAM" id="MobiDB-lite"/>
    </source>
</evidence>
<dbReference type="PANTHER" id="PTHR23044">
    <property type="entry name" value="3'-5' EXONUCLEASE ERI1-RELATED"/>
    <property type="match status" value="1"/>
</dbReference>
<dbReference type="GO" id="GO:0003676">
    <property type="term" value="F:nucleic acid binding"/>
    <property type="evidence" value="ECO:0007669"/>
    <property type="project" value="InterPro"/>
</dbReference>
<dbReference type="CDD" id="cd06133">
    <property type="entry name" value="ERI-1_3'hExo_like"/>
    <property type="match status" value="1"/>
</dbReference>
<proteinExistence type="predicted"/>
<sequence>MTASGANGCAAINLSNQSRDSVGRRTAKEDEGAQTSVVTKRRREERRADVTTILADPGSNGQQSEAGWHLVLYEFFTTTLGEIESEFHTYVQPQEHPILSEFCTELTGIKQQQVEDGVPLKICLSQFSNWIQKLQKERGIIFPNVLPNQSCPEQKMCAFVTWSDWDLGVCLLYECKRKQLRKTEILNSWIDLRLTYKVC</sequence>
<dbReference type="Pfam" id="PF00929">
    <property type="entry name" value="RNase_T"/>
    <property type="match status" value="1"/>
</dbReference>
<evidence type="ECO:0000256" key="3">
    <source>
        <dbReference type="ARBA" id="ARBA00022839"/>
    </source>
</evidence>
<dbReference type="AlphaFoldDB" id="A0A2G9S3N2"/>
<dbReference type="InterPro" id="IPR012337">
    <property type="entry name" value="RNaseH-like_sf"/>
</dbReference>
<name>A0A2G9S3N2_AQUCT</name>
<dbReference type="SUPFAM" id="SSF53098">
    <property type="entry name" value="Ribonuclease H-like"/>
    <property type="match status" value="1"/>
</dbReference>
<feature type="compositionally biased region" description="Basic and acidic residues" evidence="4">
    <location>
        <begin position="21"/>
        <end position="31"/>
    </location>
</feature>
<dbReference type="GO" id="GO:0000175">
    <property type="term" value="F:3'-5'-RNA exonuclease activity"/>
    <property type="evidence" value="ECO:0007669"/>
    <property type="project" value="InterPro"/>
</dbReference>
<evidence type="ECO:0000313" key="6">
    <source>
        <dbReference type="EMBL" id="PIO34073.1"/>
    </source>
</evidence>
<dbReference type="InterPro" id="IPR047201">
    <property type="entry name" value="ERI-1_3'hExo-like"/>
</dbReference>
<dbReference type="InterPro" id="IPR051274">
    <property type="entry name" value="3-5_Exoribonuclease"/>
</dbReference>
<evidence type="ECO:0000259" key="5">
    <source>
        <dbReference type="Pfam" id="PF00929"/>
    </source>
</evidence>
<dbReference type="Gene3D" id="3.30.420.10">
    <property type="entry name" value="Ribonuclease H-like superfamily/Ribonuclease H"/>
    <property type="match status" value="1"/>
</dbReference>
<dbReference type="PANTHER" id="PTHR23044:SF61">
    <property type="entry name" value="3'-5' EXORIBONUCLEASE 1-RELATED"/>
    <property type="match status" value="1"/>
</dbReference>
<keyword evidence="3" id="KW-0269">Exonuclease</keyword>
<accession>A0A2G9S3N2</accession>
<protein>
    <recommendedName>
        <fullName evidence="5">Exonuclease domain-containing protein</fullName>
    </recommendedName>
</protein>
<dbReference type="OrthoDB" id="448399at2759"/>
<feature type="region of interest" description="Disordered" evidence="4">
    <location>
        <begin position="17"/>
        <end position="46"/>
    </location>
</feature>
<evidence type="ECO:0000256" key="1">
    <source>
        <dbReference type="ARBA" id="ARBA00022722"/>
    </source>
</evidence>
<dbReference type="InterPro" id="IPR036397">
    <property type="entry name" value="RNaseH_sf"/>
</dbReference>